<dbReference type="EMBL" id="CP036274">
    <property type="protein sequence ID" value="QDU24967.1"/>
    <property type="molecule type" value="Genomic_DNA"/>
</dbReference>
<evidence type="ECO:0000313" key="1">
    <source>
        <dbReference type="EMBL" id="QDU24967.1"/>
    </source>
</evidence>
<gene>
    <name evidence="1" type="ORF">ETAA8_00280</name>
</gene>
<name>A0A517Y423_9BACT</name>
<dbReference type="Proteomes" id="UP000315017">
    <property type="component" value="Chromosome"/>
</dbReference>
<dbReference type="KEGG" id="aagg:ETAA8_00280"/>
<reference evidence="1 2" key="1">
    <citation type="submission" date="2019-02" db="EMBL/GenBank/DDBJ databases">
        <title>Deep-cultivation of Planctomycetes and their phenomic and genomic characterization uncovers novel biology.</title>
        <authorList>
            <person name="Wiegand S."/>
            <person name="Jogler M."/>
            <person name="Boedeker C."/>
            <person name="Pinto D."/>
            <person name="Vollmers J."/>
            <person name="Rivas-Marin E."/>
            <person name="Kohn T."/>
            <person name="Peeters S.H."/>
            <person name="Heuer A."/>
            <person name="Rast P."/>
            <person name="Oberbeckmann S."/>
            <person name="Bunk B."/>
            <person name="Jeske O."/>
            <person name="Meyerdierks A."/>
            <person name="Storesund J.E."/>
            <person name="Kallscheuer N."/>
            <person name="Luecker S."/>
            <person name="Lage O.M."/>
            <person name="Pohl T."/>
            <person name="Merkel B.J."/>
            <person name="Hornburger P."/>
            <person name="Mueller R.-W."/>
            <person name="Bruemmer F."/>
            <person name="Labrenz M."/>
            <person name="Spormann A.M."/>
            <person name="Op den Camp H."/>
            <person name="Overmann J."/>
            <person name="Amann R."/>
            <person name="Jetten M.S.M."/>
            <person name="Mascher T."/>
            <person name="Medema M.H."/>
            <person name="Devos D.P."/>
            <person name="Kaster A.-K."/>
            <person name="Ovreas L."/>
            <person name="Rohde M."/>
            <person name="Galperin M.Y."/>
            <person name="Jogler C."/>
        </authorList>
    </citation>
    <scope>NUCLEOTIDE SEQUENCE [LARGE SCALE GENOMIC DNA]</scope>
    <source>
        <strain evidence="1 2">ETA_A8</strain>
    </source>
</reference>
<protein>
    <submittedName>
        <fullName evidence="1">Uncharacterized protein</fullName>
    </submittedName>
</protein>
<accession>A0A517Y423</accession>
<organism evidence="1 2">
    <name type="scientific">Anatilimnocola aggregata</name>
    <dbReference type="NCBI Taxonomy" id="2528021"/>
    <lineage>
        <taxon>Bacteria</taxon>
        <taxon>Pseudomonadati</taxon>
        <taxon>Planctomycetota</taxon>
        <taxon>Planctomycetia</taxon>
        <taxon>Pirellulales</taxon>
        <taxon>Pirellulaceae</taxon>
        <taxon>Anatilimnocola</taxon>
    </lineage>
</organism>
<sequence>MRAIVVQSVHLNDCFDHQSVCEKMSLVAEYYQTLGGLFREVYGSVFPEAVRSKVCGEALGTQVQSEIFLLLAGDRAADEVRETSEKAIEQFSDERDRQRQYQFRSEIEAIDGNWDLAREFLAKGIGCDSTDHQSIGRFIASVPESARPFPLLHWTRIGGMAAVASDQVEFESFADAWRTTGLDAFVKKLALTYPAHGILRRMACVYSALGDDAKLIETLRSLRSVVKANPTTLFGLIEVAAVLQSSGLAGRRNRDQMMRILGGSKNDPAATELLKKIARDSGASQPKIAAVASKWEQLLACTPTPQQLVDAAKIVAY</sequence>
<proteinExistence type="predicted"/>
<keyword evidence="2" id="KW-1185">Reference proteome</keyword>
<dbReference type="AlphaFoldDB" id="A0A517Y423"/>
<evidence type="ECO:0000313" key="2">
    <source>
        <dbReference type="Proteomes" id="UP000315017"/>
    </source>
</evidence>